<keyword evidence="1" id="KW-0677">Repeat</keyword>
<dbReference type="FunFam" id="3.40.50.300:FF:001091">
    <property type="entry name" value="Probable disease resistance protein At1g61300"/>
    <property type="match status" value="1"/>
</dbReference>
<dbReference type="Gene3D" id="3.80.10.10">
    <property type="entry name" value="Ribonuclease Inhibitor"/>
    <property type="match status" value="1"/>
</dbReference>
<keyword evidence="2" id="KW-0547">Nucleotide-binding</keyword>
<feature type="domain" description="NB-ARC" evidence="5">
    <location>
        <begin position="173"/>
        <end position="350"/>
    </location>
</feature>
<reference evidence="9 10" key="1">
    <citation type="submission" date="2018-09" db="EMBL/GenBank/DDBJ databases">
        <title>A high-quality reference genome of wild soybean provides a powerful tool to mine soybean genomes.</title>
        <authorList>
            <person name="Xie M."/>
            <person name="Chung C.Y.L."/>
            <person name="Li M.-W."/>
            <person name="Wong F.-L."/>
            <person name="Chan T.-F."/>
            <person name="Lam H.-M."/>
        </authorList>
    </citation>
    <scope>NUCLEOTIDE SEQUENCE [LARGE SCALE GENOMIC DNA]</scope>
    <source>
        <strain evidence="10">cv. W05</strain>
        <tissue evidence="9">Hypocotyl of etiolated seedlings</tissue>
    </source>
</reference>
<evidence type="ECO:0000313" key="9">
    <source>
        <dbReference type="EMBL" id="RZB47866.1"/>
    </source>
</evidence>
<keyword evidence="3" id="KW-0611">Plant defense</keyword>
<protein>
    <submittedName>
        <fullName evidence="9">Disease resistance protein RGA2</fullName>
    </submittedName>
</protein>
<keyword evidence="10" id="KW-1185">Reference proteome</keyword>
<dbReference type="InterPro" id="IPR032675">
    <property type="entry name" value="LRR_dom_sf"/>
</dbReference>
<dbReference type="SUPFAM" id="SSF52540">
    <property type="entry name" value="P-loop containing nucleoside triphosphate hydrolases"/>
    <property type="match status" value="1"/>
</dbReference>
<dbReference type="Pfam" id="PF18052">
    <property type="entry name" value="Rx_N"/>
    <property type="match status" value="1"/>
</dbReference>
<dbReference type="Gene3D" id="3.40.50.300">
    <property type="entry name" value="P-loop containing nucleotide triphosphate hydrolases"/>
    <property type="match status" value="1"/>
</dbReference>
<feature type="domain" description="Disease resistance R13L4/SHOC-2-like LRR" evidence="8">
    <location>
        <begin position="560"/>
        <end position="726"/>
    </location>
</feature>
<evidence type="ECO:0000259" key="6">
    <source>
        <dbReference type="Pfam" id="PF18052"/>
    </source>
</evidence>
<dbReference type="InterPro" id="IPR027417">
    <property type="entry name" value="P-loop_NTPase"/>
</dbReference>
<dbReference type="GO" id="GO:0043531">
    <property type="term" value="F:ADP binding"/>
    <property type="evidence" value="ECO:0007669"/>
    <property type="project" value="InterPro"/>
</dbReference>
<dbReference type="PANTHER" id="PTHR36766:SF61">
    <property type="entry name" value="NB-ARC DOMAIN DISEASE RESISTANCE PROTEIN"/>
    <property type="match status" value="1"/>
</dbReference>
<dbReference type="Gramene" id="XM_028362170.1">
    <property type="protein sequence ID" value="XP_028217971.1"/>
    <property type="gene ID" value="LOC114399940"/>
</dbReference>
<gene>
    <name evidence="9" type="ORF">D0Y65_051436</name>
</gene>
<keyword evidence="4" id="KW-0067">ATP-binding</keyword>
<dbReference type="Gene3D" id="1.10.8.430">
    <property type="entry name" value="Helical domain of apoptotic protease-activating factors"/>
    <property type="match status" value="1"/>
</dbReference>
<dbReference type="Gramene" id="XM_028362169.1">
    <property type="protein sequence ID" value="XP_028217970.1"/>
    <property type="gene ID" value="LOC114399940"/>
</dbReference>
<dbReference type="Proteomes" id="UP000289340">
    <property type="component" value="Chromosome 19"/>
</dbReference>
<dbReference type="InterPro" id="IPR042197">
    <property type="entry name" value="Apaf_helical"/>
</dbReference>
<accession>A0A445FG82</accession>
<evidence type="ECO:0000259" key="8">
    <source>
        <dbReference type="Pfam" id="PF23598"/>
    </source>
</evidence>
<evidence type="ECO:0000256" key="1">
    <source>
        <dbReference type="ARBA" id="ARBA00022737"/>
    </source>
</evidence>
<evidence type="ECO:0000256" key="4">
    <source>
        <dbReference type="ARBA" id="ARBA00022840"/>
    </source>
</evidence>
<dbReference type="InterPro" id="IPR002182">
    <property type="entry name" value="NB-ARC"/>
</dbReference>
<dbReference type="Gene3D" id="1.10.10.10">
    <property type="entry name" value="Winged helix-like DNA-binding domain superfamily/Winged helix DNA-binding domain"/>
    <property type="match status" value="1"/>
</dbReference>
<dbReference type="SMR" id="A0A445FG82"/>
<dbReference type="AlphaFoldDB" id="A0A445FG82"/>
<comment type="caution">
    <text evidence="9">The sequence shown here is derived from an EMBL/GenBank/DDBJ whole genome shotgun (WGS) entry which is preliminary data.</text>
</comment>
<dbReference type="GO" id="GO:0051707">
    <property type="term" value="P:response to other organism"/>
    <property type="evidence" value="ECO:0007669"/>
    <property type="project" value="UniProtKB-ARBA"/>
</dbReference>
<evidence type="ECO:0000313" key="10">
    <source>
        <dbReference type="Proteomes" id="UP000289340"/>
    </source>
</evidence>
<dbReference type="InterPro" id="IPR038005">
    <property type="entry name" value="RX-like_CC"/>
</dbReference>
<dbReference type="InterPro" id="IPR036388">
    <property type="entry name" value="WH-like_DNA-bd_sf"/>
</dbReference>
<dbReference type="SUPFAM" id="SSF52058">
    <property type="entry name" value="L domain-like"/>
    <property type="match status" value="1"/>
</dbReference>
<evidence type="ECO:0000259" key="7">
    <source>
        <dbReference type="Pfam" id="PF23559"/>
    </source>
</evidence>
<organism evidence="9 10">
    <name type="scientific">Glycine soja</name>
    <name type="common">Wild soybean</name>
    <dbReference type="NCBI Taxonomy" id="3848"/>
    <lineage>
        <taxon>Eukaryota</taxon>
        <taxon>Viridiplantae</taxon>
        <taxon>Streptophyta</taxon>
        <taxon>Embryophyta</taxon>
        <taxon>Tracheophyta</taxon>
        <taxon>Spermatophyta</taxon>
        <taxon>Magnoliopsida</taxon>
        <taxon>eudicotyledons</taxon>
        <taxon>Gunneridae</taxon>
        <taxon>Pentapetalae</taxon>
        <taxon>rosids</taxon>
        <taxon>fabids</taxon>
        <taxon>Fabales</taxon>
        <taxon>Fabaceae</taxon>
        <taxon>Papilionoideae</taxon>
        <taxon>50 kb inversion clade</taxon>
        <taxon>NPAAA clade</taxon>
        <taxon>indigoferoid/millettioid clade</taxon>
        <taxon>Phaseoleae</taxon>
        <taxon>Glycine</taxon>
        <taxon>Glycine subgen. Soja</taxon>
    </lineage>
</organism>
<proteinExistence type="predicted"/>
<dbReference type="GO" id="GO:0006952">
    <property type="term" value="P:defense response"/>
    <property type="evidence" value="ECO:0007669"/>
    <property type="project" value="UniProtKB-KW"/>
</dbReference>
<feature type="domain" description="Disease resistance N-terminal" evidence="6">
    <location>
        <begin position="11"/>
        <end position="98"/>
    </location>
</feature>
<sequence>MTELVLFSIAESLIAKLASQAYEETSQVLGLYHHLQEFTQTLSLVKAVLLDAEEKQQQNYELQEWLRQVKHVFSDAENVLDEFECETLRKEVVQAHGSATTKVAHFFSTSNPLVFRYRLAQHIKKIKKRLDKVAADRHKFGLETTDIDRRVVHRRDMTYSYVVDSDVIGRNHDKENIIRLLVQQNPNNNDKSLSVISIVGIPGLGKTTLAKIVFNDRRIHELFQLKMWVCVSNDFNIKQVVIKILNSNKDSAHQQNLDMVDMEQLQSQLRNKLASKKFLLVLDDVWNEDLVKWVELRDLIQVDATGSKILVTTRSHVTASMMGTVPSYILEGLSLEDSLSLFVKWAFKEEEKRNSYLVNIGKEIVKKCNGVPLAVRTLGSLLFSKDNREEWEFVRDNEIWNSMKSESGMFAALKLSFDQMPSNLRRCFALFNLYPCGHAFDSFDVTSLWGALGFLPSPNRNQILKHGANQYLCELFSRSFLQDFVDYGIGFGFKIHDLVHDIARYLGRDSIMVRYPFVFRPEERYVQHLSFPENVEVENFPIHKFVSVRTILFPTSGVGANSEVFLLKCTSRCKRLRFLDLSDSMYEALPPYIGKLKHLRYLSLENNNNLKRLPDSLCNLLKLEVLILSGCSELLTLPNGLRKLISLQHLEITTKLRVLPEDEIANLSSLRILRIEFCNNVESLFEGIKLPTLKVLCIANCQSLKSLPLDIEHFPELETLLVDNCDVLEFSKEHNNQNSNLRLKIVNFISLPQLVTLPHWLQGSKDTLQYLLISSCNNLVGLPEWLSAMTCLKTLCVTSCPNMLSLPDGIHRLTTLERLEIDGYPESLQHLTIDEPEEVKEEVEELE</sequence>
<dbReference type="EMBL" id="QZWG01000019">
    <property type="protein sequence ID" value="RZB47866.1"/>
    <property type="molecule type" value="Genomic_DNA"/>
</dbReference>
<dbReference type="InterPro" id="IPR055414">
    <property type="entry name" value="LRR_R13L4/SHOC2-like"/>
</dbReference>
<evidence type="ECO:0000259" key="5">
    <source>
        <dbReference type="Pfam" id="PF00931"/>
    </source>
</evidence>
<evidence type="ECO:0000256" key="2">
    <source>
        <dbReference type="ARBA" id="ARBA00022741"/>
    </source>
</evidence>
<dbReference type="GO" id="GO:0005524">
    <property type="term" value="F:ATP binding"/>
    <property type="evidence" value="ECO:0007669"/>
    <property type="project" value="UniProtKB-KW"/>
</dbReference>
<dbReference type="PANTHER" id="PTHR36766">
    <property type="entry name" value="PLANT BROAD-SPECTRUM MILDEW RESISTANCE PROTEIN RPW8"/>
    <property type="match status" value="1"/>
</dbReference>
<dbReference type="Pfam" id="PF23559">
    <property type="entry name" value="WHD_DRP"/>
    <property type="match status" value="1"/>
</dbReference>
<dbReference type="InterPro" id="IPR041118">
    <property type="entry name" value="Rx_N"/>
</dbReference>
<dbReference type="Pfam" id="PF23598">
    <property type="entry name" value="LRR_14"/>
    <property type="match status" value="1"/>
</dbReference>
<dbReference type="CDD" id="cd14798">
    <property type="entry name" value="RX-CC_like"/>
    <property type="match status" value="1"/>
</dbReference>
<dbReference type="Pfam" id="PF00931">
    <property type="entry name" value="NB-ARC"/>
    <property type="match status" value="1"/>
</dbReference>
<feature type="domain" description="Disease resistance protein winged helix" evidence="7">
    <location>
        <begin position="433"/>
        <end position="503"/>
    </location>
</feature>
<dbReference type="Gene3D" id="1.20.5.4130">
    <property type="match status" value="1"/>
</dbReference>
<name>A0A445FG82_GLYSO</name>
<dbReference type="InterPro" id="IPR058922">
    <property type="entry name" value="WHD_DRP"/>
</dbReference>
<dbReference type="PRINTS" id="PR00364">
    <property type="entry name" value="DISEASERSIST"/>
</dbReference>
<evidence type="ECO:0000256" key="3">
    <source>
        <dbReference type="ARBA" id="ARBA00022821"/>
    </source>
</evidence>